<sequence>MSRYYGKAWIKPARYNFRPRLLLASTASVTALSFAVSAGADQDGMNVEQSRLEAERLAQQAGCAAALPDYEAVADYSRRALDWIAAGECAIAAGETSAASEAFWQAVIYRNQLNDEQRNYVYRSLGYQAEAAGEFSRSAIAWDEAARLTGDAFDIVMAARAARLDGRPQAGSVRLQRLDISGLEGSALALYFEERALGMAEMQPGAAAMYMQRAIGIEDRSYRRFQRGLYLQQAGDERGALQEFRNALQSDPQNVDILLSTAYSAQRAGDPDLAAELFSRVIEIDPSRSAVREDLGYALIAADREAEAAAAFRAVINDPSPRAGESESERADRIYRLRRQVEQVERRTYGFMFASYRDGTAPNTINLPETGPNETQVGAEFGWRPDALNTANTGITLFGRGYVSADPGTITLNEDTLQLGIGARWKPFDDHDFYLAGERLIAGGDQARDAWLLRASYGWSNGLDWNPTATDWNYTTVFADLAYIPDNPEFLSAYASVRQGRRFRTGDNWSVTPYVTAVGQWSDDTFQTRERLEVGPGVVFSRWLDEDSTTAPRQRLDLEMEYRFGVGDTDDQAFIARAIWNF</sequence>
<dbReference type="EMBL" id="JAZDRP010000010">
    <property type="protein sequence ID" value="MEE2527233.1"/>
    <property type="molecule type" value="Genomic_DNA"/>
</dbReference>
<evidence type="ECO:0000256" key="1">
    <source>
        <dbReference type="PROSITE-ProRule" id="PRU00339"/>
    </source>
</evidence>
<accession>A0ABU7LTL3</accession>
<keyword evidence="5" id="KW-1185">Reference proteome</keyword>
<feature type="repeat" description="TPR" evidence="1">
    <location>
        <begin position="221"/>
        <end position="254"/>
    </location>
</feature>
<organism evidence="4 5">
    <name type="scientific">Hyphobacterium lacteum</name>
    <dbReference type="NCBI Taxonomy" id="3116575"/>
    <lineage>
        <taxon>Bacteria</taxon>
        <taxon>Pseudomonadati</taxon>
        <taxon>Pseudomonadota</taxon>
        <taxon>Alphaproteobacteria</taxon>
        <taxon>Maricaulales</taxon>
        <taxon>Maricaulaceae</taxon>
        <taxon>Hyphobacterium</taxon>
    </lineage>
</organism>
<gene>
    <name evidence="4" type="ORF">V0U79_12745</name>
</gene>
<evidence type="ECO:0000256" key="2">
    <source>
        <dbReference type="SAM" id="SignalP"/>
    </source>
</evidence>
<feature type="signal peptide" evidence="2">
    <location>
        <begin position="1"/>
        <end position="40"/>
    </location>
</feature>
<feature type="chain" id="PRO_5045139427" evidence="2">
    <location>
        <begin position="41"/>
        <end position="582"/>
    </location>
</feature>
<evidence type="ECO:0000313" key="4">
    <source>
        <dbReference type="EMBL" id="MEE2527233.1"/>
    </source>
</evidence>
<dbReference type="SUPFAM" id="SSF48452">
    <property type="entry name" value="TPR-like"/>
    <property type="match status" value="1"/>
</dbReference>
<feature type="repeat" description="TPR" evidence="1">
    <location>
        <begin position="255"/>
        <end position="288"/>
    </location>
</feature>
<protein>
    <submittedName>
        <fullName evidence="4">Tetratricopeptide repeat protein</fullName>
    </submittedName>
</protein>
<keyword evidence="1" id="KW-0802">TPR repeat</keyword>
<dbReference type="PROSITE" id="PS50005">
    <property type="entry name" value="TPR"/>
    <property type="match status" value="2"/>
</dbReference>
<feature type="domain" description="Bacteriophage N4 adsorption protein A C-terminal" evidence="3">
    <location>
        <begin position="413"/>
        <end position="570"/>
    </location>
</feature>
<dbReference type="SMART" id="SM00028">
    <property type="entry name" value="TPR"/>
    <property type="match status" value="3"/>
</dbReference>
<dbReference type="Pfam" id="PF13432">
    <property type="entry name" value="TPR_16"/>
    <property type="match status" value="1"/>
</dbReference>
<keyword evidence="2" id="KW-0732">Signal</keyword>
<comment type="caution">
    <text evidence="4">The sequence shown here is derived from an EMBL/GenBank/DDBJ whole genome shotgun (WGS) entry which is preliminary data.</text>
</comment>
<dbReference type="Pfam" id="PF13283">
    <property type="entry name" value="NfrA_C"/>
    <property type="match status" value="1"/>
</dbReference>
<dbReference type="InterPro" id="IPR011990">
    <property type="entry name" value="TPR-like_helical_dom_sf"/>
</dbReference>
<evidence type="ECO:0000313" key="5">
    <source>
        <dbReference type="Proteomes" id="UP001354971"/>
    </source>
</evidence>
<dbReference type="RefSeq" id="WP_330199895.1">
    <property type="nucleotide sequence ID" value="NZ_JAZDRP010000010.1"/>
</dbReference>
<evidence type="ECO:0000259" key="3">
    <source>
        <dbReference type="Pfam" id="PF13283"/>
    </source>
</evidence>
<dbReference type="Gene3D" id="1.25.40.10">
    <property type="entry name" value="Tetratricopeptide repeat domain"/>
    <property type="match status" value="1"/>
</dbReference>
<proteinExistence type="predicted"/>
<name>A0ABU7LTL3_9PROT</name>
<reference evidence="4 5" key="1">
    <citation type="submission" date="2024-01" db="EMBL/GenBank/DDBJ databases">
        <title>Hyphobacterium bacterium isolated from marine sediment.</title>
        <authorList>
            <person name="Zhao S."/>
        </authorList>
    </citation>
    <scope>NUCLEOTIDE SEQUENCE [LARGE SCALE GENOMIC DNA]</scope>
    <source>
        <strain evidence="5">HN65</strain>
    </source>
</reference>
<dbReference type="InterPro" id="IPR019734">
    <property type="entry name" value="TPR_rpt"/>
</dbReference>
<dbReference type="Proteomes" id="UP001354971">
    <property type="component" value="Unassembled WGS sequence"/>
</dbReference>
<dbReference type="InterPro" id="IPR025137">
    <property type="entry name" value="NfrA_C"/>
</dbReference>